<dbReference type="RefSeq" id="WP_317568913.1">
    <property type="nucleotide sequence ID" value="NZ_JAWLKA010000008.1"/>
</dbReference>
<proteinExistence type="predicted"/>
<dbReference type="SUPFAM" id="SSF50891">
    <property type="entry name" value="Cyclophilin-like"/>
    <property type="match status" value="1"/>
</dbReference>
<evidence type="ECO:0000313" key="3">
    <source>
        <dbReference type="EMBL" id="MDV6281881.1"/>
    </source>
</evidence>
<feature type="domain" description="Cyclophilin-like" evidence="2">
    <location>
        <begin position="17"/>
        <end position="92"/>
    </location>
</feature>
<accession>A0ABU4CEB4</accession>
<protein>
    <submittedName>
        <fullName evidence="3">Cyclophilin-like fold protein</fullName>
    </submittedName>
</protein>
<feature type="compositionally biased region" description="Low complexity" evidence="1">
    <location>
        <begin position="99"/>
        <end position="116"/>
    </location>
</feature>
<evidence type="ECO:0000313" key="4">
    <source>
        <dbReference type="Proteomes" id="UP001185737"/>
    </source>
</evidence>
<name>A0ABU4CEB4_RHOJO</name>
<dbReference type="EMBL" id="JAWLKA010000008">
    <property type="protein sequence ID" value="MDV6281881.1"/>
    <property type="molecule type" value="Genomic_DNA"/>
</dbReference>
<evidence type="ECO:0000259" key="2">
    <source>
        <dbReference type="Pfam" id="PF18050"/>
    </source>
</evidence>
<dbReference type="Pfam" id="PF18050">
    <property type="entry name" value="Cyclophil_like2"/>
    <property type="match status" value="1"/>
</dbReference>
<dbReference type="Proteomes" id="UP001185737">
    <property type="component" value="Unassembled WGS sequence"/>
</dbReference>
<feature type="region of interest" description="Disordered" evidence="1">
    <location>
        <begin position="92"/>
        <end position="148"/>
    </location>
</feature>
<gene>
    <name evidence="3" type="ORF">R3Q59_15345</name>
</gene>
<comment type="caution">
    <text evidence="3">The sequence shown here is derived from an EMBL/GenBank/DDBJ whole genome shotgun (WGS) entry which is preliminary data.</text>
</comment>
<sequence length="148" mass="16263">MDTTASHDAVRTTVRFTAGDTSIHVTMADNPAAQDFLSMLPLTLEFEDFAGNEKISYLPRELDHEETEGSILNQGDFLYYIPWGNVGFWYPNPAPTPTTPSYSAATQPASTTSNTSKDATSPWKPSRERPGDPSPRSHVRQAQRDASG</sequence>
<dbReference type="InterPro" id="IPR029000">
    <property type="entry name" value="Cyclophilin-like_dom_sf"/>
</dbReference>
<keyword evidence="4" id="KW-1185">Reference proteome</keyword>
<dbReference type="Gene3D" id="2.40.100.20">
    <property type="match status" value="1"/>
</dbReference>
<organism evidence="3 4">
    <name type="scientific">Rhodococcus jostii</name>
    <dbReference type="NCBI Taxonomy" id="132919"/>
    <lineage>
        <taxon>Bacteria</taxon>
        <taxon>Bacillati</taxon>
        <taxon>Actinomycetota</taxon>
        <taxon>Actinomycetes</taxon>
        <taxon>Mycobacteriales</taxon>
        <taxon>Nocardiaceae</taxon>
        <taxon>Rhodococcus</taxon>
    </lineage>
</organism>
<dbReference type="InterPro" id="IPR041183">
    <property type="entry name" value="Cyclophilin-like"/>
</dbReference>
<evidence type="ECO:0000256" key="1">
    <source>
        <dbReference type="SAM" id="MobiDB-lite"/>
    </source>
</evidence>
<reference evidence="3 4" key="1">
    <citation type="submission" date="2023-10" db="EMBL/GenBank/DDBJ databases">
        <title>Development of a sustainable strategy for remediation of hydrocarbon-contaminated territories based on the waste exchange concept.</title>
        <authorList>
            <person name="Krivoruchko A."/>
        </authorList>
    </citation>
    <scope>NUCLEOTIDE SEQUENCE [LARGE SCALE GENOMIC DNA]</scope>
    <source>
        <strain evidence="3 4">IEGM 60</strain>
    </source>
</reference>